<dbReference type="EMBL" id="WIND01000011">
    <property type="protein sequence ID" value="MSU90654.1"/>
    <property type="molecule type" value="Genomic_DNA"/>
</dbReference>
<sequence length="136" mass="13906">MWAHRRLAAVSAGAAPAAFVSDGCSGGMSSLWREAGIRFSGIGDQPPWQACCTAHDRSYHAAGGARTARAGFDARLAADKALRACVARSSPDAGALAEAMYLAVRAAGGPCTGLPWRWGYGLPPCHPAATAPAPVD</sequence>
<keyword evidence="2" id="KW-1185">Reference proteome</keyword>
<gene>
    <name evidence="1" type="ORF">GE300_13695</name>
</gene>
<protein>
    <submittedName>
        <fullName evidence="1">Uncharacterized protein</fullName>
    </submittedName>
</protein>
<reference evidence="1 2" key="1">
    <citation type="submission" date="2019-10" db="EMBL/GenBank/DDBJ databases">
        <title>Cognatihalovulum marinum gen. nov. sp. nov., a new member of the family Rhodobacteraceae isolated from deep seawater of the Northwest Indian Ocean.</title>
        <authorList>
            <person name="Ruan C."/>
            <person name="Wang J."/>
            <person name="Zheng X."/>
            <person name="Song L."/>
            <person name="Zhu Y."/>
            <person name="Huang Y."/>
            <person name="Lu Z."/>
            <person name="Du W."/>
            <person name="Huang L."/>
            <person name="Dai X."/>
        </authorList>
    </citation>
    <scope>NUCLEOTIDE SEQUENCE [LARGE SCALE GENOMIC DNA]</scope>
    <source>
        <strain evidence="1 2">2CG4</strain>
    </source>
</reference>
<accession>A0A6L5Z3V1</accession>
<evidence type="ECO:0000313" key="1">
    <source>
        <dbReference type="EMBL" id="MSU90654.1"/>
    </source>
</evidence>
<comment type="caution">
    <text evidence="1">The sequence shown here is derived from an EMBL/GenBank/DDBJ whole genome shotgun (WGS) entry which is preliminary data.</text>
</comment>
<dbReference type="Proteomes" id="UP000474957">
    <property type="component" value="Unassembled WGS sequence"/>
</dbReference>
<evidence type="ECO:0000313" key="2">
    <source>
        <dbReference type="Proteomes" id="UP000474957"/>
    </source>
</evidence>
<dbReference type="AlphaFoldDB" id="A0A6L5Z3V1"/>
<proteinExistence type="predicted"/>
<name>A0A6L5Z3V1_9RHOB</name>
<organism evidence="1 2">
    <name type="scientific">Halovulum marinum</name>
    <dbReference type="NCBI Taxonomy" id="2662447"/>
    <lineage>
        <taxon>Bacteria</taxon>
        <taxon>Pseudomonadati</taxon>
        <taxon>Pseudomonadota</taxon>
        <taxon>Alphaproteobacteria</taxon>
        <taxon>Rhodobacterales</taxon>
        <taxon>Paracoccaceae</taxon>
        <taxon>Halovulum</taxon>
    </lineage>
</organism>